<evidence type="ECO:0000256" key="10">
    <source>
        <dbReference type="ARBA" id="ARBA00023237"/>
    </source>
</evidence>
<dbReference type="RefSeq" id="WP_091240737.1">
    <property type="nucleotide sequence ID" value="NZ_FNAG01000002.1"/>
</dbReference>
<organism evidence="16 17">
    <name type="scientific">Aquimonas voraii</name>
    <dbReference type="NCBI Taxonomy" id="265719"/>
    <lineage>
        <taxon>Bacteria</taxon>
        <taxon>Pseudomonadati</taxon>
        <taxon>Pseudomonadota</taxon>
        <taxon>Gammaproteobacteria</taxon>
        <taxon>Lysobacterales</taxon>
        <taxon>Lysobacteraceae</taxon>
        <taxon>Aquimonas</taxon>
    </lineage>
</organism>
<protein>
    <submittedName>
        <fullName evidence="16">Vitamin B12 transporter</fullName>
    </submittedName>
</protein>
<keyword evidence="10 11" id="KW-0998">Cell outer membrane</keyword>
<evidence type="ECO:0000256" key="3">
    <source>
        <dbReference type="ARBA" id="ARBA00022452"/>
    </source>
</evidence>
<proteinExistence type="inferred from homology"/>
<dbReference type="Pfam" id="PF00593">
    <property type="entry name" value="TonB_dep_Rec_b-barrel"/>
    <property type="match status" value="1"/>
</dbReference>
<reference evidence="16 17" key="1">
    <citation type="submission" date="2016-10" db="EMBL/GenBank/DDBJ databases">
        <authorList>
            <person name="de Groot N.N."/>
        </authorList>
    </citation>
    <scope>NUCLEOTIDE SEQUENCE [LARGE SCALE GENOMIC DNA]</scope>
    <source>
        <strain evidence="16 17">DSM 16957</strain>
    </source>
</reference>
<keyword evidence="17" id="KW-1185">Reference proteome</keyword>
<keyword evidence="9 11" id="KW-0472">Membrane</keyword>
<evidence type="ECO:0000259" key="15">
    <source>
        <dbReference type="Pfam" id="PF07715"/>
    </source>
</evidence>
<evidence type="ECO:0000259" key="14">
    <source>
        <dbReference type="Pfam" id="PF00593"/>
    </source>
</evidence>
<dbReference type="PROSITE" id="PS52016">
    <property type="entry name" value="TONB_DEPENDENT_REC_3"/>
    <property type="match status" value="1"/>
</dbReference>
<feature type="signal peptide" evidence="13">
    <location>
        <begin position="1"/>
        <end position="25"/>
    </location>
</feature>
<dbReference type="InterPro" id="IPR010101">
    <property type="entry name" value="B12_transptr_BtuB"/>
</dbReference>
<evidence type="ECO:0000256" key="1">
    <source>
        <dbReference type="ARBA" id="ARBA00004571"/>
    </source>
</evidence>
<dbReference type="PANTHER" id="PTHR30069">
    <property type="entry name" value="TONB-DEPENDENT OUTER MEMBRANE RECEPTOR"/>
    <property type="match status" value="1"/>
</dbReference>
<evidence type="ECO:0000256" key="8">
    <source>
        <dbReference type="ARBA" id="ARBA00023114"/>
    </source>
</evidence>
<dbReference type="Proteomes" id="UP000199603">
    <property type="component" value="Unassembled WGS sequence"/>
</dbReference>
<evidence type="ECO:0000256" key="9">
    <source>
        <dbReference type="ARBA" id="ARBA00023136"/>
    </source>
</evidence>
<evidence type="ECO:0000256" key="4">
    <source>
        <dbReference type="ARBA" id="ARBA00022692"/>
    </source>
</evidence>
<dbReference type="GO" id="GO:0015420">
    <property type="term" value="F:ABC-type vitamin B12 transporter activity"/>
    <property type="evidence" value="ECO:0007669"/>
    <property type="project" value="InterPro"/>
</dbReference>
<dbReference type="GO" id="GO:0015288">
    <property type="term" value="F:porin activity"/>
    <property type="evidence" value="ECO:0007669"/>
    <property type="project" value="UniProtKB-KW"/>
</dbReference>
<dbReference type="GO" id="GO:0009279">
    <property type="term" value="C:cell outer membrane"/>
    <property type="evidence" value="ECO:0007669"/>
    <property type="project" value="UniProtKB-SubCell"/>
</dbReference>
<feature type="domain" description="TonB-dependent receptor plug" evidence="15">
    <location>
        <begin position="49"/>
        <end position="152"/>
    </location>
</feature>
<dbReference type="InterPro" id="IPR036942">
    <property type="entry name" value="Beta-barrel_TonB_sf"/>
</dbReference>
<evidence type="ECO:0000256" key="7">
    <source>
        <dbReference type="ARBA" id="ARBA00023077"/>
    </source>
</evidence>
<accession>A0A1G6V1N5</accession>
<dbReference type="NCBIfam" id="TIGR01779">
    <property type="entry name" value="TonB-B12"/>
    <property type="match status" value="1"/>
</dbReference>
<evidence type="ECO:0000256" key="5">
    <source>
        <dbReference type="ARBA" id="ARBA00022729"/>
    </source>
</evidence>
<dbReference type="SUPFAM" id="SSF56935">
    <property type="entry name" value="Porins"/>
    <property type="match status" value="1"/>
</dbReference>
<dbReference type="GO" id="GO:0006811">
    <property type="term" value="P:monoatomic ion transport"/>
    <property type="evidence" value="ECO:0007669"/>
    <property type="project" value="UniProtKB-KW"/>
</dbReference>
<feature type="domain" description="TonB-dependent receptor-like beta-barrel" evidence="14">
    <location>
        <begin position="215"/>
        <end position="585"/>
    </location>
</feature>
<keyword evidence="5 13" id="KW-0732">Signal</keyword>
<dbReference type="InterPro" id="IPR000531">
    <property type="entry name" value="Beta-barrel_TonB"/>
</dbReference>
<evidence type="ECO:0000313" key="17">
    <source>
        <dbReference type="Proteomes" id="UP000199603"/>
    </source>
</evidence>
<keyword evidence="2 11" id="KW-0813">Transport</keyword>
<gene>
    <name evidence="16" type="ORF">SAMN04488509_102577</name>
</gene>
<dbReference type="OrthoDB" id="9764669at2"/>
<evidence type="ECO:0000256" key="13">
    <source>
        <dbReference type="SAM" id="SignalP"/>
    </source>
</evidence>
<feature type="chain" id="PRO_5011580013" evidence="13">
    <location>
        <begin position="26"/>
        <end position="612"/>
    </location>
</feature>
<keyword evidence="3 11" id="KW-1134">Transmembrane beta strand</keyword>
<dbReference type="AlphaFoldDB" id="A0A1G6V1N5"/>
<evidence type="ECO:0000313" key="16">
    <source>
        <dbReference type="EMBL" id="SDD46887.1"/>
    </source>
</evidence>
<evidence type="ECO:0000256" key="2">
    <source>
        <dbReference type="ARBA" id="ARBA00022448"/>
    </source>
</evidence>
<keyword evidence="6" id="KW-0406">Ion transport</keyword>
<sequence>MRALSQRPAALAVALAAAFPSLAFAQPAAKALDRIVVTGSRTPQTQDAALASITVLDRADIERLQAQSLLSLLRGVPGLAFSNSGGPGKVDALFIRGTEARHVLLLIDGVRVGSATSGTPALQDLPLEQIERIEIVRGPFSSLYGSDAVGGVIQIFTRGAEGGSRANGYVGVGSYSTARGSAGLDARGERGWYRVNAAIDETDGFNACRRSSSGGCFTNEPDADGYTNRSLQLAGGWRFSPAVALELRALRADFETESDGSFSNEMEGSQQVYGATLDLKPSDRLALALRLGHNADLADNFLEGRYRNSFDTKRDSGGLQADASLGSGLLSAGFDWHRDEVASTTDYVVKARTQKAVFAQWQQSLGEASLQLAGRRDDDSQFGNETTGSLLWGWNFREGLRLTASAGTAFRAPSFNDLYFPGFGNPKLAPETSESLELGLRGSPAWGSWAVALFRTDVDQLIAFDPVKFVPVNINRARIDGLELSTDGEIAATRLRASATVLDARNVSAGAADGNALPRRPPRSAQVEADRSYGRFSLGATVFAASARYDDLGNFTRLPGYATFDLRVGWALSPDWSLQLSGNNLFDRQYETAAFYNQPGRSWMLGLRYSPR</sequence>
<dbReference type="Pfam" id="PF07715">
    <property type="entry name" value="Plug"/>
    <property type="match status" value="1"/>
</dbReference>
<comment type="subcellular location">
    <subcellularLocation>
        <location evidence="1 11">Cell outer membrane</location>
        <topology evidence="1 11">Multi-pass membrane protein</topology>
    </subcellularLocation>
</comment>
<dbReference type="GO" id="GO:0046930">
    <property type="term" value="C:pore complex"/>
    <property type="evidence" value="ECO:0007669"/>
    <property type="project" value="UniProtKB-KW"/>
</dbReference>
<keyword evidence="8" id="KW-0626">Porin</keyword>
<dbReference type="EMBL" id="FNAG01000002">
    <property type="protein sequence ID" value="SDD46887.1"/>
    <property type="molecule type" value="Genomic_DNA"/>
</dbReference>
<comment type="similarity">
    <text evidence="11 12">Belongs to the TonB-dependent receptor family.</text>
</comment>
<dbReference type="Gene3D" id="2.170.130.10">
    <property type="entry name" value="TonB-dependent receptor, plug domain"/>
    <property type="match status" value="1"/>
</dbReference>
<dbReference type="STRING" id="265719.SAMN04488509_102577"/>
<dbReference type="InterPro" id="IPR037066">
    <property type="entry name" value="Plug_dom_sf"/>
</dbReference>
<dbReference type="PANTHER" id="PTHR30069:SF53">
    <property type="entry name" value="COLICIN I RECEPTOR-RELATED"/>
    <property type="match status" value="1"/>
</dbReference>
<evidence type="ECO:0000256" key="6">
    <source>
        <dbReference type="ARBA" id="ARBA00023065"/>
    </source>
</evidence>
<keyword evidence="7 12" id="KW-0798">TonB box</keyword>
<name>A0A1G6V1N5_9GAMM</name>
<keyword evidence="4 11" id="KW-0812">Transmembrane</keyword>
<evidence type="ECO:0000256" key="11">
    <source>
        <dbReference type="PROSITE-ProRule" id="PRU01360"/>
    </source>
</evidence>
<evidence type="ECO:0000256" key="12">
    <source>
        <dbReference type="RuleBase" id="RU003357"/>
    </source>
</evidence>
<dbReference type="CDD" id="cd01347">
    <property type="entry name" value="ligand_gated_channel"/>
    <property type="match status" value="1"/>
</dbReference>
<dbReference type="Gene3D" id="2.40.170.20">
    <property type="entry name" value="TonB-dependent receptor, beta-barrel domain"/>
    <property type="match status" value="1"/>
</dbReference>
<dbReference type="InterPro" id="IPR012910">
    <property type="entry name" value="Plug_dom"/>
</dbReference>
<dbReference type="InterPro" id="IPR039426">
    <property type="entry name" value="TonB-dep_rcpt-like"/>
</dbReference>